<evidence type="ECO:0000256" key="2">
    <source>
        <dbReference type="ARBA" id="ARBA00022741"/>
    </source>
</evidence>
<sequence>MAENTNILEINGLHKNFFIRGQKFEVLAGVDLTVKKGELLAIVGASGCGKSTLLKLITTLETISSGEILLDGEPVNGPSPKCSMIFQEARLFPWLTVEQNIEFVISDTVPRAEKKKMVDYYIKLVGLTEFTNAVPNQLSGGMQQRVSIARALATRPQLLLLDEPFGALDAFTRMAMQQEVLRIWEQDKTTMMIVTHDIDEAIYLSNRVVIMGKNPGVVKKIVPVNLPFPRDRTDSAFLEIRGEIMKEFLDT</sequence>
<dbReference type="EC" id="3.6.3.-" evidence="5"/>
<dbReference type="InterPro" id="IPR003439">
    <property type="entry name" value="ABC_transporter-like_ATP-bd"/>
</dbReference>
<dbReference type="GO" id="GO:0016887">
    <property type="term" value="F:ATP hydrolysis activity"/>
    <property type="evidence" value="ECO:0007669"/>
    <property type="project" value="InterPro"/>
</dbReference>
<evidence type="ECO:0000256" key="1">
    <source>
        <dbReference type="ARBA" id="ARBA00022448"/>
    </source>
</evidence>
<proteinExistence type="predicted"/>
<dbReference type="AlphaFoldDB" id="A0A174GDU0"/>
<dbReference type="EMBL" id="CYZE01000008">
    <property type="protein sequence ID" value="CUO60131.1"/>
    <property type="molecule type" value="Genomic_DNA"/>
</dbReference>
<protein>
    <submittedName>
        <fullName evidence="6">ABC transporter ATP-binding protein</fullName>
    </submittedName>
    <submittedName>
        <fullName evidence="5">ABC-type nitrate/sulfonate/bicarbonate transport system, ATPase component</fullName>
        <ecNumber evidence="5">3.6.3.-</ecNumber>
    </submittedName>
</protein>
<reference evidence="5 9" key="1">
    <citation type="submission" date="2015-09" db="EMBL/GenBank/DDBJ databases">
        <authorList>
            <consortium name="Pathogen Informatics"/>
        </authorList>
    </citation>
    <scope>NUCLEOTIDE SEQUENCE [LARGE SCALE GENOMIC DNA]</scope>
    <source>
        <strain evidence="5 9">2789STDY5608850</strain>
    </source>
</reference>
<dbReference type="EMBL" id="QSON01000041">
    <property type="protein sequence ID" value="RGI94178.1"/>
    <property type="molecule type" value="Genomic_DNA"/>
</dbReference>
<name>A0A174GDU0_9FIRM</name>
<dbReference type="EMBL" id="QTJW01000019">
    <property type="protein sequence ID" value="RGD68033.1"/>
    <property type="molecule type" value="Genomic_DNA"/>
</dbReference>
<evidence type="ECO:0000313" key="10">
    <source>
        <dbReference type="Proteomes" id="UP000261023"/>
    </source>
</evidence>
<dbReference type="SMART" id="SM00382">
    <property type="entry name" value="AAA"/>
    <property type="match status" value="1"/>
</dbReference>
<dbReference type="RefSeq" id="WP_029467664.1">
    <property type="nucleotide sequence ID" value="NZ_CABIXC010000008.1"/>
</dbReference>
<evidence type="ECO:0000259" key="4">
    <source>
        <dbReference type="PROSITE" id="PS50893"/>
    </source>
</evidence>
<dbReference type="CDD" id="cd03293">
    <property type="entry name" value="ABC_NrtD_SsuB_transporters"/>
    <property type="match status" value="1"/>
</dbReference>
<evidence type="ECO:0000313" key="5">
    <source>
        <dbReference type="EMBL" id="CUO60131.1"/>
    </source>
</evidence>
<evidence type="ECO:0000313" key="12">
    <source>
        <dbReference type="Proteomes" id="UP000263014"/>
    </source>
</evidence>
<dbReference type="InterPro" id="IPR027417">
    <property type="entry name" value="P-loop_NTPase"/>
</dbReference>
<keyword evidence="5" id="KW-0378">Hydrolase</keyword>
<dbReference type="InterPro" id="IPR017871">
    <property type="entry name" value="ABC_transporter-like_CS"/>
</dbReference>
<keyword evidence="3 6" id="KW-0067">ATP-binding</keyword>
<gene>
    <name evidence="5" type="primary">ssuB_4</name>
    <name evidence="6" type="ORF">DWX31_23860</name>
    <name evidence="8" type="ORF">DXC39_16035</name>
    <name evidence="7" type="ORF">DXD79_33525</name>
    <name evidence="5" type="ORF">ERS852407_03336</name>
</gene>
<dbReference type="PANTHER" id="PTHR42788">
    <property type="entry name" value="TAURINE IMPORT ATP-BINDING PROTEIN-RELATED"/>
    <property type="match status" value="1"/>
</dbReference>
<dbReference type="PROSITE" id="PS50893">
    <property type="entry name" value="ABC_TRANSPORTER_2"/>
    <property type="match status" value="1"/>
</dbReference>
<dbReference type="PROSITE" id="PS00211">
    <property type="entry name" value="ABC_TRANSPORTER_1"/>
    <property type="match status" value="1"/>
</dbReference>
<dbReference type="Proteomes" id="UP000261257">
    <property type="component" value="Unassembled WGS sequence"/>
</dbReference>
<dbReference type="Proteomes" id="UP000095651">
    <property type="component" value="Unassembled WGS sequence"/>
</dbReference>
<organism evidence="5 9">
    <name type="scientific">Hungatella hathewayi</name>
    <dbReference type="NCBI Taxonomy" id="154046"/>
    <lineage>
        <taxon>Bacteria</taxon>
        <taxon>Bacillati</taxon>
        <taxon>Bacillota</taxon>
        <taxon>Clostridia</taxon>
        <taxon>Lachnospirales</taxon>
        <taxon>Lachnospiraceae</taxon>
        <taxon>Hungatella</taxon>
    </lineage>
</organism>
<dbReference type="Pfam" id="PF00005">
    <property type="entry name" value="ABC_tran"/>
    <property type="match status" value="1"/>
</dbReference>
<dbReference type="SUPFAM" id="SSF52540">
    <property type="entry name" value="P-loop containing nucleoside triphosphate hydrolases"/>
    <property type="match status" value="1"/>
</dbReference>
<feature type="domain" description="ABC transporter" evidence="4">
    <location>
        <begin position="8"/>
        <end position="238"/>
    </location>
</feature>
<reference evidence="10 11" key="2">
    <citation type="submission" date="2018-08" db="EMBL/GenBank/DDBJ databases">
        <title>A genome reference for cultivated species of the human gut microbiota.</title>
        <authorList>
            <person name="Zou Y."/>
            <person name="Xue W."/>
            <person name="Luo G."/>
        </authorList>
    </citation>
    <scope>NUCLEOTIDE SEQUENCE [LARGE SCALE GENOMIC DNA]</scope>
    <source>
        <strain evidence="6 10">AF19-13AC</strain>
        <strain evidence="8 11">TF05-11AC</strain>
        <strain evidence="7 12">TM09-12</strain>
    </source>
</reference>
<dbReference type="Proteomes" id="UP000261023">
    <property type="component" value="Unassembled WGS sequence"/>
</dbReference>
<dbReference type="PANTHER" id="PTHR42788:SF13">
    <property type="entry name" value="ALIPHATIC SULFONATES IMPORT ATP-BINDING PROTEIN SSUB"/>
    <property type="match status" value="1"/>
</dbReference>
<keyword evidence="1" id="KW-0813">Transport</keyword>
<evidence type="ECO:0000313" key="6">
    <source>
        <dbReference type="EMBL" id="RGD68033.1"/>
    </source>
</evidence>
<evidence type="ECO:0000256" key="3">
    <source>
        <dbReference type="ARBA" id="ARBA00022840"/>
    </source>
</evidence>
<evidence type="ECO:0000313" key="11">
    <source>
        <dbReference type="Proteomes" id="UP000261257"/>
    </source>
</evidence>
<dbReference type="GO" id="GO:0005524">
    <property type="term" value="F:ATP binding"/>
    <property type="evidence" value="ECO:0007669"/>
    <property type="project" value="UniProtKB-KW"/>
</dbReference>
<keyword evidence="2" id="KW-0547">Nucleotide-binding</keyword>
<accession>A0A174GDU0</accession>
<dbReference type="Gene3D" id="3.40.50.300">
    <property type="entry name" value="P-loop containing nucleotide triphosphate hydrolases"/>
    <property type="match status" value="1"/>
</dbReference>
<evidence type="ECO:0000313" key="7">
    <source>
        <dbReference type="EMBL" id="RGI94178.1"/>
    </source>
</evidence>
<dbReference type="InterPro" id="IPR003593">
    <property type="entry name" value="AAA+_ATPase"/>
</dbReference>
<dbReference type="OrthoDB" id="9801958at2"/>
<evidence type="ECO:0000313" key="9">
    <source>
        <dbReference type="Proteomes" id="UP000095651"/>
    </source>
</evidence>
<dbReference type="InterPro" id="IPR050166">
    <property type="entry name" value="ABC_transporter_ATP-bind"/>
</dbReference>
<dbReference type="Proteomes" id="UP000263014">
    <property type="component" value="Unassembled WGS sequence"/>
</dbReference>
<evidence type="ECO:0000313" key="8">
    <source>
        <dbReference type="EMBL" id="RGM03244.1"/>
    </source>
</evidence>
<dbReference type="EMBL" id="QSSQ01000015">
    <property type="protein sequence ID" value="RGM03244.1"/>
    <property type="molecule type" value="Genomic_DNA"/>
</dbReference>